<organism evidence="2 3">
    <name type="scientific">Vicia faba</name>
    <name type="common">Broad bean</name>
    <name type="synonym">Faba vulgaris</name>
    <dbReference type="NCBI Taxonomy" id="3906"/>
    <lineage>
        <taxon>Eukaryota</taxon>
        <taxon>Viridiplantae</taxon>
        <taxon>Streptophyta</taxon>
        <taxon>Embryophyta</taxon>
        <taxon>Tracheophyta</taxon>
        <taxon>Spermatophyta</taxon>
        <taxon>Magnoliopsida</taxon>
        <taxon>eudicotyledons</taxon>
        <taxon>Gunneridae</taxon>
        <taxon>Pentapetalae</taxon>
        <taxon>rosids</taxon>
        <taxon>fabids</taxon>
        <taxon>Fabales</taxon>
        <taxon>Fabaceae</taxon>
        <taxon>Papilionoideae</taxon>
        <taxon>50 kb inversion clade</taxon>
        <taxon>NPAAA clade</taxon>
        <taxon>Hologalegina</taxon>
        <taxon>IRL clade</taxon>
        <taxon>Fabeae</taxon>
        <taxon>Vicia</taxon>
    </lineage>
</organism>
<evidence type="ECO:0000313" key="2">
    <source>
        <dbReference type="EMBL" id="CAI8590298.1"/>
    </source>
</evidence>
<dbReference type="AlphaFoldDB" id="A0AAV0YZ21"/>
<evidence type="ECO:0000256" key="1">
    <source>
        <dbReference type="SAM" id="MobiDB-lite"/>
    </source>
</evidence>
<protein>
    <submittedName>
        <fullName evidence="2">Uncharacterized protein</fullName>
    </submittedName>
</protein>
<dbReference type="EMBL" id="OX451736">
    <property type="protein sequence ID" value="CAI8590298.1"/>
    <property type="molecule type" value="Genomic_DNA"/>
</dbReference>
<name>A0AAV0YZ21_VICFA</name>
<accession>A0AAV0YZ21</accession>
<keyword evidence="3" id="KW-1185">Reference proteome</keyword>
<feature type="region of interest" description="Disordered" evidence="1">
    <location>
        <begin position="65"/>
        <end position="141"/>
    </location>
</feature>
<feature type="compositionally biased region" description="Polar residues" evidence="1">
    <location>
        <begin position="107"/>
        <end position="130"/>
    </location>
</feature>
<feature type="compositionally biased region" description="Basic and acidic residues" evidence="1">
    <location>
        <begin position="131"/>
        <end position="141"/>
    </location>
</feature>
<sequence length="141" mass="15972">MFNVSNLERLKIEPSMFPTLIAVAQVLERGDNNVTNLESSLSKAANLSMVQSLVTLHQAAFPQNYSTTSGEQMQAVKEENRQKRSRTSSVQMQPVKEENSQKRSRTPTEQKNPISMSSNVQMPQIKQENSYSEKNRLINLD</sequence>
<dbReference type="Proteomes" id="UP001157006">
    <property type="component" value="Chromosome 1L"/>
</dbReference>
<proteinExistence type="predicted"/>
<evidence type="ECO:0000313" key="3">
    <source>
        <dbReference type="Proteomes" id="UP001157006"/>
    </source>
</evidence>
<reference evidence="2 3" key="1">
    <citation type="submission" date="2023-01" db="EMBL/GenBank/DDBJ databases">
        <authorList>
            <person name="Kreplak J."/>
        </authorList>
    </citation>
    <scope>NUCLEOTIDE SEQUENCE [LARGE SCALE GENOMIC DNA]</scope>
</reference>
<gene>
    <name evidence="2" type="ORF">VFH_I434920</name>
</gene>